<proteinExistence type="predicted"/>
<feature type="domain" description="DNA polymerase III delta subunit C-terminal" evidence="1">
    <location>
        <begin position="22"/>
        <end position="101"/>
    </location>
</feature>
<dbReference type="InterPro" id="IPR015199">
    <property type="entry name" value="DNA_pol_III_delta_C"/>
</dbReference>
<name>K1TKK7_9ZZZZ</name>
<feature type="non-terminal residue" evidence="2">
    <location>
        <position position="1"/>
    </location>
</feature>
<dbReference type="GO" id="GO:0003677">
    <property type="term" value="F:DNA binding"/>
    <property type="evidence" value="ECO:0007669"/>
    <property type="project" value="InterPro"/>
</dbReference>
<dbReference type="GO" id="GO:0006260">
    <property type="term" value="P:DNA replication"/>
    <property type="evidence" value="ECO:0007669"/>
    <property type="project" value="InterPro"/>
</dbReference>
<organism evidence="2">
    <name type="scientific">human gut metagenome</name>
    <dbReference type="NCBI Taxonomy" id="408170"/>
    <lineage>
        <taxon>unclassified sequences</taxon>
        <taxon>metagenomes</taxon>
        <taxon>organismal metagenomes</taxon>
    </lineage>
</organism>
<gene>
    <name evidence="2" type="ORF">LEA_07861</name>
</gene>
<comment type="caution">
    <text evidence="2">The sequence shown here is derived from an EMBL/GenBank/DDBJ whole genome shotgun (WGS) entry which is preliminary data.</text>
</comment>
<dbReference type="GO" id="GO:0009360">
    <property type="term" value="C:DNA polymerase III complex"/>
    <property type="evidence" value="ECO:0007669"/>
    <property type="project" value="InterPro"/>
</dbReference>
<dbReference type="EMBL" id="AJWY01005198">
    <property type="protein sequence ID" value="EKC70288.1"/>
    <property type="molecule type" value="Genomic_DNA"/>
</dbReference>
<evidence type="ECO:0000313" key="2">
    <source>
        <dbReference type="EMBL" id="EKC70288.1"/>
    </source>
</evidence>
<dbReference type="Pfam" id="PF09115">
    <property type="entry name" value="DNApol3-delta_C"/>
    <property type="match status" value="1"/>
</dbReference>
<sequence>VYVFGKRRNGYYWEAIKKTGTFKKQIDEYFSLMRIWFRDILVYKATKEEDQIIFQDEYMTIEKMSQTYSFDDINDILKAIDLAESRIKSNVNFDSTIEILLLSIKEKTSGK</sequence>
<evidence type="ECO:0000259" key="1">
    <source>
        <dbReference type="Pfam" id="PF09115"/>
    </source>
</evidence>
<dbReference type="GO" id="GO:0003887">
    <property type="term" value="F:DNA-directed DNA polymerase activity"/>
    <property type="evidence" value="ECO:0007669"/>
    <property type="project" value="InterPro"/>
</dbReference>
<dbReference type="AlphaFoldDB" id="K1TKK7"/>
<protein>
    <submittedName>
        <fullName evidence="2">ATPase</fullName>
    </submittedName>
</protein>
<reference evidence="2" key="1">
    <citation type="journal article" date="2013" name="Environ. Microbiol.">
        <title>Microbiota from the distal guts of lean and obese adolescents exhibit partial functional redundancy besides clear differences in community structure.</title>
        <authorList>
            <person name="Ferrer M."/>
            <person name="Ruiz A."/>
            <person name="Lanza F."/>
            <person name="Haange S.B."/>
            <person name="Oberbach A."/>
            <person name="Till H."/>
            <person name="Bargiela R."/>
            <person name="Campoy C."/>
            <person name="Segura M.T."/>
            <person name="Richter M."/>
            <person name="von Bergen M."/>
            <person name="Seifert J."/>
            <person name="Suarez A."/>
        </authorList>
    </citation>
    <scope>NUCLEOTIDE SEQUENCE</scope>
</reference>
<accession>K1TKK7</accession>